<feature type="compositionally biased region" description="Low complexity" evidence="1">
    <location>
        <begin position="149"/>
        <end position="160"/>
    </location>
</feature>
<reference evidence="2" key="1">
    <citation type="journal article" date="2020" name="bioRxiv">
        <title>Comparative genomics of Chlamydomonas.</title>
        <authorList>
            <person name="Craig R.J."/>
            <person name="Hasan A.R."/>
            <person name="Ness R.W."/>
            <person name="Keightley P.D."/>
        </authorList>
    </citation>
    <scope>NUCLEOTIDE SEQUENCE</scope>
    <source>
        <strain evidence="2">CCAP 11/70</strain>
    </source>
</reference>
<feature type="compositionally biased region" description="Low complexity" evidence="1">
    <location>
        <begin position="1006"/>
        <end position="1015"/>
    </location>
</feature>
<feature type="compositionally biased region" description="Low complexity" evidence="1">
    <location>
        <begin position="1432"/>
        <end position="1454"/>
    </location>
</feature>
<dbReference type="Proteomes" id="UP000612055">
    <property type="component" value="Unassembled WGS sequence"/>
</dbReference>
<feature type="region of interest" description="Disordered" evidence="1">
    <location>
        <begin position="1"/>
        <end position="59"/>
    </location>
</feature>
<feature type="region of interest" description="Disordered" evidence="1">
    <location>
        <begin position="1561"/>
        <end position="1580"/>
    </location>
</feature>
<dbReference type="EMBL" id="JAEHOE010000180">
    <property type="protein sequence ID" value="KAG2483339.1"/>
    <property type="molecule type" value="Genomic_DNA"/>
</dbReference>
<feature type="compositionally biased region" description="Basic and acidic residues" evidence="1">
    <location>
        <begin position="744"/>
        <end position="755"/>
    </location>
</feature>
<feature type="region of interest" description="Disordered" evidence="1">
    <location>
        <begin position="1274"/>
        <end position="1457"/>
    </location>
</feature>
<feature type="region of interest" description="Disordered" evidence="1">
    <location>
        <begin position="1622"/>
        <end position="1662"/>
    </location>
</feature>
<feature type="compositionally biased region" description="Low complexity" evidence="1">
    <location>
        <begin position="785"/>
        <end position="820"/>
    </location>
</feature>
<organism evidence="2 3">
    <name type="scientific">Edaphochlamys debaryana</name>
    <dbReference type="NCBI Taxonomy" id="47281"/>
    <lineage>
        <taxon>Eukaryota</taxon>
        <taxon>Viridiplantae</taxon>
        <taxon>Chlorophyta</taxon>
        <taxon>core chlorophytes</taxon>
        <taxon>Chlorophyceae</taxon>
        <taxon>CS clade</taxon>
        <taxon>Chlamydomonadales</taxon>
        <taxon>Chlamydomonadales incertae sedis</taxon>
        <taxon>Edaphochlamys</taxon>
    </lineage>
</organism>
<feature type="compositionally biased region" description="Low complexity" evidence="1">
    <location>
        <begin position="673"/>
        <end position="684"/>
    </location>
</feature>
<feature type="region of interest" description="Disordered" evidence="1">
    <location>
        <begin position="1206"/>
        <end position="1260"/>
    </location>
</feature>
<accession>A0A836BQ30</accession>
<feature type="region of interest" description="Disordered" evidence="1">
    <location>
        <begin position="852"/>
        <end position="1072"/>
    </location>
</feature>
<comment type="caution">
    <text evidence="2">The sequence shown here is derived from an EMBL/GenBank/DDBJ whole genome shotgun (WGS) entry which is preliminary data.</text>
</comment>
<feature type="compositionally biased region" description="Pro residues" evidence="1">
    <location>
        <begin position="1378"/>
        <end position="1387"/>
    </location>
</feature>
<evidence type="ECO:0000313" key="2">
    <source>
        <dbReference type="EMBL" id="KAG2483339.1"/>
    </source>
</evidence>
<feature type="compositionally biased region" description="Gly residues" evidence="1">
    <location>
        <begin position="886"/>
        <end position="898"/>
    </location>
</feature>
<evidence type="ECO:0000256" key="1">
    <source>
        <dbReference type="SAM" id="MobiDB-lite"/>
    </source>
</evidence>
<feature type="region of interest" description="Disordered" evidence="1">
    <location>
        <begin position="611"/>
        <end position="644"/>
    </location>
</feature>
<name>A0A836BQ30_9CHLO</name>
<feature type="compositionally biased region" description="Low complexity" evidence="1">
    <location>
        <begin position="1388"/>
        <end position="1421"/>
    </location>
</feature>
<feature type="region of interest" description="Disordered" evidence="1">
    <location>
        <begin position="75"/>
        <end position="160"/>
    </location>
</feature>
<gene>
    <name evidence="2" type="ORF">HYH03_017787</name>
</gene>
<feature type="compositionally biased region" description="Low complexity" evidence="1">
    <location>
        <begin position="553"/>
        <end position="567"/>
    </location>
</feature>
<feature type="compositionally biased region" description="Basic and acidic residues" evidence="1">
    <location>
        <begin position="686"/>
        <end position="705"/>
    </location>
</feature>
<feature type="compositionally biased region" description="Low complexity" evidence="1">
    <location>
        <begin position="1250"/>
        <end position="1260"/>
    </location>
</feature>
<sequence length="1825" mass="179672">MKRPAKRIAQQPQAEEWQHPTSGHPVAGPDEGPAQTMSQRPSAVDPAAGARRVSKELSPVDLFAALEAELAEIERRYISGGDTDPVVVSRRSTAGHGRYSSVGGTGGTTPPARSSAAGATQPMSPAPGTALPLAPHPTPAQPQRPPGLPGSSGMGLHALPPLPTALHGAIRRSVAANAGSSWSDGSASTSSSAVGGLAASLADQLTLAAPTHIGGEAGGPAAAQAQTWHVSLLNRGNGVLAVGGAGDAGGSGPGLARVAAQVVPPSAGAQGGGGSGEGATVLLVQASLRSPEPSAGGAGAQAQAGREAITVHGGRAGAAGNEAAGAGAAGGGHGSNAGAQAGALSRGASEAGVTGPHPEAVPQTWQAAVQMRLVLSPPGASGAAGGPGTTGGFPGWASAPHQSSLGSLAAPPRIDAPGSTQPTRTSEAGPAGRGAPASLHARPGPPTVPSGTALPQPQHVGAVRSLLQTFDFHAEPPLGYAQLHGGQGQGPLGEQAFLTGGAGGYAMRSSGSGAAPARHVSFSGVPPSSSSGGGASTSTGGATSSGGGGASSAGGATATTASPSAGSSMGGQSGAGGSRAGAYSAGGDSLGGLRGPLFDSGRLSALGSVAGVSSGGLSSRGGDSAGFDSRRGGSSGVEAGYGEGHSGGAGAYGRGGYGEGHDGAEDYNLGRHSSGPGSASVGGSRPHSDAGEPARDDSTGEHSADAYRAGGHGGDRPDSDRGYASGPHSEGAVSLAQGLVDSWGTDRRDLPHSDARAATSQAPNPHTTQPHLHAQQPPSGTPVQPAATGSAPAAPDAAPALPGAAQAPSPSSAGPSSSPGLDLDQARRKLEQQQRERDWWDQLLTQRRQLQQLHDKLRNSPRPRFFDPIHPDDGELEDGYGADGRLLGGARTGGGQAGAGSTARGGEEEDELLPQPEGGPLQWWQPQPEEAGLLERWAGTAPRQQPGGGQASPPTEERAGQSRASAQDPERSGPQQHGQQGAGRDAHGRQAAARGTASEGHVGRYGPSSASPGAPLSRWSYRPLWAGDDADSDTEEERQQGQGTTSSKPVGPAGLVRPTRRRGRGEPGSEGEAEALALLATQAEAVAVALLAAIEAAEAEGGGGGAGVVLPGRGSGGGAADPGMTDAEIDMLEARLGHLDLDLGSAWRWLDFSQAGSSVGVSGGGAGRWDALSAAGSTAELLRAARLAALQALQARMDELQAGYEARRKRRRWGRGGSVAGSPDGAGEGATPPRGPSSTESREAEGPPDGNGSAASDAGARASTSLRMILAQLGSPHHSPASAKPAAPIVTPGRRYGSPGTGGERRPAASPALSQPSGVMASPRSPPPSRRVQSPGGLATPPSASRGPPRMFQVTRSPVPGAAAGFHRPSPSASPSLAPMPPLPLPVSRPAASGSTSTAQPSAASAAPGPSPALGAASPGPNIRPPYDAMRAGLASASPPAPSSAAAGAGSLAAQARGVRVGRLDSVSWRLASSGPQPGGWLQLRTELATQHAQAAAAVMAAGQGVSGPVQHRTYSVSPRRVRPAAPHSTSLPPPATALPPPSSALTAAATAVAAAMAASASARSSDGPRPAFTAPSASTPDEIATLKRLAAAARSLPTMAPMERLQLWAALEEALAAKLARTGSSAGSPRDGASPGGSAEGGQRSPRSAGPPRRARSGSLSAPLRGYAAVWEHRQLRSAAVARDVPWRADAAAEDSPAAEEELAAGAVGHHPPSSPPAEDEGRRGEPSRSASQSRGVTAAMTQLKPVRNLAAASAPLPGLTIPGLGPAATAAAGAGRGSPRQGGLLGSALEAVHGAIAPNATLARAMSLNWLAIQDSVTRKEAA</sequence>
<feature type="region of interest" description="Disordered" evidence="1">
    <location>
        <begin position="1692"/>
        <end position="1739"/>
    </location>
</feature>
<proteinExistence type="predicted"/>
<feature type="compositionally biased region" description="Pro residues" evidence="1">
    <location>
        <begin position="1532"/>
        <end position="1543"/>
    </location>
</feature>
<feature type="compositionally biased region" description="Gly residues" evidence="1">
    <location>
        <begin position="568"/>
        <end position="579"/>
    </location>
</feature>
<feature type="compositionally biased region" description="Low complexity" evidence="1">
    <location>
        <begin position="1275"/>
        <end position="1288"/>
    </location>
</feature>
<feature type="region of interest" description="Disordered" evidence="1">
    <location>
        <begin position="662"/>
        <end position="836"/>
    </location>
</feature>
<feature type="compositionally biased region" description="Gly residues" evidence="1">
    <location>
        <begin position="633"/>
        <end position="644"/>
    </location>
</feature>
<feature type="compositionally biased region" description="Polar residues" evidence="1">
    <location>
        <begin position="758"/>
        <end position="782"/>
    </location>
</feature>
<keyword evidence="3" id="KW-1185">Reference proteome</keyword>
<feature type="region of interest" description="Disordered" evidence="1">
    <location>
        <begin position="1523"/>
        <end position="1543"/>
    </location>
</feature>
<feature type="compositionally biased region" description="Basic and acidic residues" evidence="1">
    <location>
        <begin position="853"/>
        <end position="873"/>
    </location>
</feature>
<evidence type="ECO:0000313" key="3">
    <source>
        <dbReference type="Proteomes" id="UP000612055"/>
    </source>
</evidence>
<feature type="region of interest" description="Disordered" evidence="1">
    <location>
        <begin position="317"/>
        <end position="359"/>
    </location>
</feature>
<feature type="region of interest" description="Disordered" evidence="1">
    <location>
        <begin position="378"/>
        <end position="456"/>
    </location>
</feature>
<feature type="compositionally biased region" description="Low complexity" evidence="1">
    <location>
        <begin position="1561"/>
        <end position="1572"/>
    </location>
</feature>
<feature type="compositionally biased region" description="Low complexity" evidence="1">
    <location>
        <begin position="1642"/>
        <end position="1653"/>
    </location>
</feature>
<feature type="compositionally biased region" description="Gly residues" evidence="1">
    <location>
        <begin position="1215"/>
        <end position="1228"/>
    </location>
</feature>
<feature type="compositionally biased region" description="Pro residues" evidence="1">
    <location>
        <begin position="134"/>
        <end position="148"/>
    </location>
</feature>
<feature type="compositionally biased region" description="Basic and acidic residues" evidence="1">
    <location>
        <begin position="824"/>
        <end position="836"/>
    </location>
</feature>
<protein>
    <submittedName>
        <fullName evidence="2">Uncharacterized protein</fullName>
    </submittedName>
</protein>
<feature type="compositionally biased region" description="Gly residues" evidence="1">
    <location>
        <begin position="382"/>
        <end position="394"/>
    </location>
</feature>
<feature type="region of interest" description="Disordered" evidence="1">
    <location>
        <begin position="508"/>
        <end position="582"/>
    </location>
</feature>
<feature type="compositionally biased region" description="Low complexity" evidence="1">
    <location>
        <begin position="611"/>
        <end position="626"/>
    </location>
</feature>
<feature type="compositionally biased region" description="Gly residues" evidence="1">
    <location>
        <begin position="543"/>
        <end position="552"/>
    </location>
</feature>